<dbReference type="Pfam" id="PF08668">
    <property type="entry name" value="HDOD"/>
    <property type="match status" value="1"/>
</dbReference>
<evidence type="ECO:0000313" key="2">
    <source>
        <dbReference type="EMBL" id="RTE66556.1"/>
    </source>
</evidence>
<keyword evidence="3" id="KW-1185">Reference proteome</keyword>
<dbReference type="SUPFAM" id="SSF109604">
    <property type="entry name" value="HD-domain/PDEase-like"/>
    <property type="match status" value="1"/>
</dbReference>
<comment type="caution">
    <text evidence="2">The sequence shown here is derived from an EMBL/GenBank/DDBJ whole genome shotgun (WGS) entry which is preliminary data.</text>
</comment>
<name>A0A430KSU8_9GAMM</name>
<organism evidence="2 3">
    <name type="scientific">Amphritea opalescens</name>
    <dbReference type="NCBI Taxonomy" id="2490544"/>
    <lineage>
        <taxon>Bacteria</taxon>
        <taxon>Pseudomonadati</taxon>
        <taxon>Pseudomonadota</taxon>
        <taxon>Gammaproteobacteria</taxon>
        <taxon>Oceanospirillales</taxon>
        <taxon>Oceanospirillaceae</taxon>
        <taxon>Amphritea</taxon>
    </lineage>
</organism>
<dbReference type="OrthoDB" id="6188783at2"/>
<proteinExistence type="predicted"/>
<evidence type="ECO:0000259" key="1">
    <source>
        <dbReference type="PROSITE" id="PS51833"/>
    </source>
</evidence>
<dbReference type="InterPro" id="IPR013976">
    <property type="entry name" value="HDOD"/>
</dbReference>
<sequence>MTEQQKPQNAEQWYQFLSDKQPPVRASMVHRFQRMLTDKNCSVILLSRFIKTDPLLCFYVALTAGTLHGEKKSEITSIDHAIGSLGIRKLEELINSLPTIRLKPSSTAQKMYFRAVANSHHAAIQARQWLIQCRGGMFAEESYQAALFYNIGHWLLWYFAPLQMSQIQILVREKNISPELAEARILGSTIDAISKRLLTHWPVSPLARITLETSSPLNHHMIMQLHQRALGDPRLEGDQLRQLNHLTQQKFFPVKLSNWLAFTSNYSWTSEATLHLMDIINDYLRGEIDHTCSFLHKNCAAAARLYHVPGTLSPATEMLMLESDLAPAYRLTQTDKKLFARPQPDTALPLLNKPATVDIKPDAHTLEAHDNAAQAKSDKRQQDAYQAYLDKFNVLGDSYTQGPQILTDLLKGLVRGVGMKRVALNILPPNSQTLKVVKAIGFEEGHPLPHSTHQLSPNSLFHRLNKKPACLLITQQNRQQVSEMLPTSFSRSVGEHNYLFMSLIASNRSMVIIYADREGLPDGIQNIHHQQFKTLCLAAGRCLDQLYASRAGAKQ</sequence>
<dbReference type="EMBL" id="RQXW01000004">
    <property type="protein sequence ID" value="RTE66556.1"/>
    <property type="molecule type" value="Genomic_DNA"/>
</dbReference>
<dbReference type="InterPro" id="IPR052340">
    <property type="entry name" value="RNase_Y/CdgJ"/>
</dbReference>
<dbReference type="PANTHER" id="PTHR33525:SF3">
    <property type="entry name" value="RIBONUCLEASE Y"/>
    <property type="match status" value="1"/>
</dbReference>
<evidence type="ECO:0000313" key="3">
    <source>
        <dbReference type="Proteomes" id="UP000283087"/>
    </source>
</evidence>
<accession>A0A430KSU8</accession>
<feature type="domain" description="HDOD" evidence="1">
    <location>
        <begin position="22"/>
        <end position="217"/>
    </location>
</feature>
<dbReference type="PROSITE" id="PS51833">
    <property type="entry name" value="HDOD"/>
    <property type="match status" value="1"/>
</dbReference>
<dbReference type="PANTHER" id="PTHR33525">
    <property type="match status" value="1"/>
</dbReference>
<gene>
    <name evidence="2" type="ORF">EH243_05550</name>
</gene>
<dbReference type="RefSeq" id="WP_126157659.1">
    <property type="nucleotide sequence ID" value="NZ_RQXW01000004.1"/>
</dbReference>
<dbReference type="Gene3D" id="1.10.3210.10">
    <property type="entry name" value="Hypothetical protein af1432"/>
    <property type="match status" value="1"/>
</dbReference>
<dbReference type="AlphaFoldDB" id="A0A430KSU8"/>
<protein>
    <submittedName>
        <fullName evidence="2">HDOD domain-containing protein</fullName>
    </submittedName>
</protein>
<reference evidence="2 3" key="1">
    <citation type="submission" date="2018-11" db="EMBL/GenBank/DDBJ databases">
        <title>The draft genome sequence of Amphritea opalescens ANRC-JH13T.</title>
        <authorList>
            <person name="Fang Z."/>
            <person name="Zhang Y."/>
            <person name="Han X."/>
        </authorList>
    </citation>
    <scope>NUCLEOTIDE SEQUENCE [LARGE SCALE GENOMIC DNA]</scope>
    <source>
        <strain evidence="2 3">ANRC-JH13</strain>
    </source>
</reference>
<dbReference type="Proteomes" id="UP000283087">
    <property type="component" value="Unassembled WGS sequence"/>
</dbReference>